<evidence type="ECO:0000313" key="10">
    <source>
        <dbReference type="EMBL" id="ERT03956.1"/>
    </source>
</evidence>
<dbReference type="OrthoDB" id="517825at2"/>
<comment type="catalytic activity">
    <reaction evidence="1">
        <text>ATP + protein L-histidine = ADP + protein N-phospho-L-histidine.</text>
        <dbReference type="EC" id="2.7.13.3"/>
    </reaction>
</comment>
<keyword evidence="5" id="KW-0418">Kinase</keyword>
<dbReference type="Gene3D" id="3.40.50.2300">
    <property type="match status" value="1"/>
</dbReference>
<dbReference type="SUPFAM" id="SSF55874">
    <property type="entry name" value="ATPase domain of HSP90 chaperone/DNA topoisomerase II/histidine kinase"/>
    <property type="match status" value="1"/>
</dbReference>
<evidence type="ECO:0000256" key="4">
    <source>
        <dbReference type="ARBA" id="ARBA00022679"/>
    </source>
</evidence>
<dbReference type="InterPro" id="IPR036097">
    <property type="entry name" value="HisK_dim/P_sf"/>
</dbReference>
<dbReference type="Pfam" id="PF00512">
    <property type="entry name" value="HisKA"/>
    <property type="match status" value="1"/>
</dbReference>
<proteinExistence type="predicted"/>
<name>U7QB49_9CYAN</name>
<reference evidence="10 11" key="1">
    <citation type="journal article" date="2013" name="Front. Microbiol.">
        <title>Comparative genomic analyses of the cyanobacterium, Lyngbya aestuarii BL J, a powerful hydrogen producer.</title>
        <authorList>
            <person name="Kothari A."/>
            <person name="Vaughn M."/>
            <person name="Garcia-Pichel F."/>
        </authorList>
    </citation>
    <scope>NUCLEOTIDE SEQUENCE [LARGE SCALE GENOMIC DNA]</scope>
    <source>
        <strain evidence="10 11">BL J</strain>
    </source>
</reference>
<dbReference type="EC" id="2.7.13.3" evidence="2"/>
<dbReference type="Gene3D" id="1.10.287.130">
    <property type="match status" value="1"/>
</dbReference>
<dbReference type="InterPro" id="IPR011006">
    <property type="entry name" value="CheY-like_superfamily"/>
</dbReference>
<dbReference type="RefSeq" id="WP_023069750.1">
    <property type="nucleotide sequence ID" value="NZ_AUZM01000144.1"/>
</dbReference>
<evidence type="ECO:0000256" key="1">
    <source>
        <dbReference type="ARBA" id="ARBA00000085"/>
    </source>
</evidence>
<evidence type="ECO:0000259" key="9">
    <source>
        <dbReference type="PROSITE" id="PS50110"/>
    </source>
</evidence>
<dbReference type="InterPro" id="IPR001789">
    <property type="entry name" value="Sig_transdc_resp-reg_receiver"/>
</dbReference>
<dbReference type="PRINTS" id="PR00344">
    <property type="entry name" value="BCTRLSENSOR"/>
</dbReference>
<dbReference type="PANTHER" id="PTHR43547">
    <property type="entry name" value="TWO-COMPONENT HISTIDINE KINASE"/>
    <property type="match status" value="1"/>
</dbReference>
<dbReference type="InterPro" id="IPR003661">
    <property type="entry name" value="HisK_dim/P_dom"/>
</dbReference>
<dbReference type="SUPFAM" id="SSF47384">
    <property type="entry name" value="Homodimeric domain of signal transducing histidine kinase"/>
    <property type="match status" value="1"/>
</dbReference>
<keyword evidence="3 7" id="KW-0597">Phosphoprotein</keyword>
<keyword evidence="6" id="KW-0902">Two-component regulatory system</keyword>
<dbReference type="PROSITE" id="PS50110">
    <property type="entry name" value="RESPONSE_REGULATORY"/>
    <property type="match status" value="1"/>
</dbReference>
<dbReference type="Proteomes" id="UP000017127">
    <property type="component" value="Unassembled WGS sequence"/>
</dbReference>
<dbReference type="InterPro" id="IPR004358">
    <property type="entry name" value="Sig_transdc_His_kin-like_C"/>
</dbReference>
<comment type="caution">
    <text evidence="10">The sequence shown here is derived from an EMBL/GenBank/DDBJ whole genome shotgun (WGS) entry which is preliminary data.</text>
</comment>
<feature type="domain" description="Response regulatory" evidence="9">
    <location>
        <begin position="12"/>
        <end position="129"/>
    </location>
</feature>
<dbReference type="CDD" id="cd00075">
    <property type="entry name" value="HATPase"/>
    <property type="match status" value="1"/>
</dbReference>
<dbReference type="FunFam" id="3.30.565.10:FF:000006">
    <property type="entry name" value="Sensor histidine kinase WalK"/>
    <property type="match status" value="1"/>
</dbReference>
<sequence length="381" mass="43523">MNSKPSLESSEYILLVDDELNNLAVLSALLTQQGYTVRRVLNGQKALNLVRSNEPPALVLLDIMMPEMDGYQVCQKMKSDEKNREIAVIFLSALDDVNNKVKGFEVGGADYITKPFESLEVITRVQHQLGLRKLQQQIKIEAQLRESLLQEQENREFKRRIITTISHEYRTPLSIIMTSAGLLENYCDLENPKQQKHIQRIQQMVQHLSSLVNDVVLVNELEQEEIILQPVTLNLIEFCQTLISELKVARQVKHQINFSNQGNEFDGQWDERILRQILSHLLSNAIKFSPPESQIDFKLVQEQDKIEFHIQDQGIGILPENRDQIFDLFYRGDHVGTIQGEGLGLSIVNKCVNLYGGNILLETEINQGTTFIVKLPIPKIG</sequence>
<evidence type="ECO:0000256" key="3">
    <source>
        <dbReference type="ARBA" id="ARBA00022553"/>
    </source>
</evidence>
<dbReference type="GO" id="GO:0000155">
    <property type="term" value="F:phosphorelay sensor kinase activity"/>
    <property type="evidence" value="ECO:0007669"/>
    <property type="project" value="InterPro"/>
</dbReference>
<feature type="domain" description="Histidine kinase" evidence="8">
    <location>
        <begin position="164"/>
        <end position="379"/>
    </location>
</feature>
<dbReference type="InterPro" id="IPR003594">
    <property type="entry name" value="HATPase_dom"/>
</dbReference>
<evidence type="ECO:0000259" key="8">
    <source>
        <dbReference type="PROSITE" id="PS50109"/>
    </source>
</evidence>
<dbReference type="EMBL" id="AUZM01000144">
    <property type="protein sequence ID" value="ERT03956.1"/>
    <property type="molecule type" value="Genomic_DNA"/>
</dbReference>
<dbReference type="Pfam" id="PF02518">
    <property type="entry name" value="HATPase_c"/>
    <property type="match status" value="1"/>
</dbReference>
<dbReference type="SMART" id="SM00388">
    <property type="entry name" value="HisKA"/>
    <property type="match status" value="1"/>
</dbReference>
<dbReference type="InterPro" id="IPR036890">
    <property type="entry name" value="HATPase_C_sf"/>
</dbReference>
<protein>
    <recommendedName>
        <fullName evidence="2">histidine kinase</fullName>
        <ecNumber evidence="2">2.7.13.3</ecNumber>
    </recommendedName>
</protein>
<accession>U7QB49</accession>
<evidence type="ECO:0000256" key="7">
    <source>
        <dbReference type="PROSITE-ProRule" id="PRU00169"/>
    </source>
</evidence>
<dbReference type="Gene3D" id="3.30.565.10">
    <property type="entry name" value="Histidine kinase-like ATPase, C-terminal domain"/>
    <property type="match status" value="1"/>
</dbReference>
<evidence type="ECO:0000256" key="2">
    <source>
        <dbReference type="ARBA" id="ARBA00012438"/>
    </source>
</evidence>
<keyword evidence="11" id="KW-1185">Reference proteome</keyword>
<feature type="modified residue" description="4-aspartylphosphate" evidence="7">
    <location>
        <position position="62"/>
    </location>
</feature>
<keyword evidence="4" id="KW-0808">Transferase</keyword>
<gene>
    <name evidence="10" type="ORF">M595_6102</name>
</gene>
<dbReference type="CDD" id="cd19920">
    <property type="entry name" value="REC_PA4781-like"/>
    <property type="match status" value="1"/>
</dbReference>
<evidence type="ECO:0000256" key="5">
    <source>
        <dbReference type="ARBA" id="ARBA00022777"/>
    </source>
</evidence>
<dbReference type="Pfam" id="PF00072">
    <property type="entry name" value="Response_reg"/>
    <property type="match status" value="1"/>
</dbReference>
<evidence type="ECO:0000256" key="6">
    <source>
        <dbReference type="ARBA" id="ARBA00023012"/>
    </source>
</evidence>
<organism evidence="10 11">
    <name type="scientific">Lyngbya aestuarii BL J</name>
    <dbReference type="NCBI Taxonomy" id="1348334"/>
    <lineage>
        <taxon>Bacteria</taxon>
        <taxon>Bacillati</taxon>
        <taxon>Cyanobacteriota</taxon>
        <taxon>Cyanophyceae</taxon>
        <taxon>Oscillatoriophycideae</taxon>
        <taxon>Oscillatoriales</taxon>
        <taxon>Microcoleaceae</taxon>
        <taxon>Lyngbya</taxon>
    </lineage>
</organism>
<dbReference type="InterPro" id="IPR005467">
    <property type="entry name" value="His_kinase_dom"/>
</dbReference>
<dbReference type="SMART" id="SM00387">
    <property type="entry name" value="HATPase_c"/>
    <property type="match status" value="1"/>
</dbReference>
<dbReference type="CDD" id="cd00082">
    <property type="entry name" value="HisKA"/>
    <property type="match status" value="1"/>
</dbReference>
<evidence type="ECO:0000313" key="11">
    <source>
        <dbReference type="Proteomes" id="UP000017127"/>
    </source>
</evidence>
<dbReference type="AlphaFoldDB" id="U7QB49"/>
<dbReference type="PROSITE" id="PS50109">
    <property type="entry name" value="HIS_KIN"/>
    <property type="match status" value="1"/>
</dbReference>
<dbReference type="SUPFAM" id="SSF52172">
    <property type="entry name" value="CheY-like"/>
    <property type="match status" value="1"/>
</dbReference>
<dbReference type="PANTHER" id="PTHR43547:SF2">
    <property type="entry name" value="HYBRID SIGNAL TRANSDUCTION HISTIDINE KINASE C"/>
    <property type="match status" value="1"/>
</dbReference>
<dbReference type="SMART" id="SM00448">
    <property type="entry name" value="REC"/>
    <property type="match status" value="1"/>
</dbReference>